<dbReference type="AlphaFoldDB" id="M2ZRW0"/>
<comment type="caution">
    <text evidence="1">The sequence shown here is derived from an EMBL/GenBank/DDBJ whole genome shotgun (WGS) entry which is preliminary data.</text>
</comment>
<dbReference type="OrthoDB" id="7362038at2"/>
<sequence length="69" mass="7473">MLENPNVAALVVGSHLAKDILEVIAPSKAPDARHGPAEAPHPDRPICLDDAGLCDHYGHRHHDVDVERL</sequence>
<accession>M2ZRW0</accession>
<proteinExistence type="predicted"/>
<dbReference type="STRING" id="1244869.H261_10359"/>
<protein>
    <submittedName>
        <fullName evidence="1">Uncharacterized protein</fullName>
    </submittedName>
</protein>
<organism evidence="1 2">
    <name type="scientific">Paramagnetospirillum caucaseum</name>
    <dbReference type="NCBI Taxonomy" id="1244869"/>
    <lineage>
        <taxon>Bacteria</taxon>
        <taxon>Pseudomonadati</taxon>
        <taxon>Pseudomonadota</taxon>
        <taxon>Alphaproteobacteria</taxon>
        <taxon>Rhodospirillales</taxon>
        <taxon>Magnetospirillaceae</taxon>
        <taxon>Paramagnetospirillum</taxon>
    </lineage>
</organism>
<dbReference type="RefSeq" id="WP_008617063.1">
    <property type="nucleotide sequence ID" value="NZ_AONQ01000023.1"/>
</dbReference>
<gene>
    <name evidence="1" type="ORF">H261_10359</name>
</gene>
<keyword evidence="2" id="KW-1185">Reference proteome</keyword>
<reference evidence="1 2" key="1">
    <citation type="journal article" date="2014" name="Genome Announc.">
        <title>Draft Genome Sequence of Magnetospirillum sp. Strain SO-1, a Freshwater Magnetotactic Bacterium Isolated from the Ol'khovka River, Russia.</title>
        <authorList>
            <person name="Grouzdev D.S."/>
            <person name="Dziuba M.V."/>
            <person name="Sukhacheva M.S."/>
            <person name="Mardanov A.V."/>
            <person name="Beletskiy A.V."/>
            <person name="Kuznetsov B.B."/>
            <person name="Skryabin K.G."/>
        </authorList>
    </citation>
    <scope>NUCLEOTIDE SEQUENCE [LARGE SCALE GENOMIC DNA]</scope>
    <source>
        <strain evidence="1 2">SO-1</strain>
    </source>
</reference>
<dbReference type="PATRIC" id="fig|1244869.3.peg.2098"/>
<evidence type="ECO:0000313" key="1">
    <source>
        <dbReference type="EMBL" id="EME70077.1"/>
    </source>
</evidence>
<dbReference type="EMBL" id="AONQ01000023">
    <property type="protein sequence ID" value="EME70077.1"/>
    <property type="molecule type" value="Genomic_DNA"/>
</dbReference>
<dbReference type="Proteomes" id="UP000011744">
    <property type="component" value="Unassembled WGS sequence"/>
</dbReference>
<evidence type="ECO:0000313" key="2">
    <source>
        <dbReference type="Proteomes" id="UP000011744"/>
    </source>
</evidence>
<name>M2ZRW0_9PROT</name>